<feature type="region of interest" description="Disordered" evidence="1">
    <location>
        <begin position="113"/>
        <end position="138"/>
    </location>
</feature>
<feature type="chain" id="PRO_5002123634" evidence="2">
    <location>
        <begin position="22"/>
        <end position="138"/>
    </location>
</feature>
<accession>A0A0B6Z4K1</accession>
<dbReference type="EMBL" id="HACG01016442">
    <property type="protein sequence ID" value="CEK63307.1"/>
    <property type="molecule type" value="Transcribed_RNA"/>
</dbReference>
<evidence type="ECO:0000256" key="1">
    <source>
        <dbReference type="SAM" id="MobiDB-lite"/>
    </source>
</evidence>
<proteinExistence type="predicted"/>
<protein>
    <submittedName>
        <fullName evidence="3">Uncharacterized protein</fullName>
    </submittedName>
</protein>
<gene>
    <name evidence="3" type="primary">ORF47861</name>
</gene>
<evidence type="ECO:0000313" key="3">
    <source>
        <dbReference type="EMBL" id="CEK63307.1"/>
    </source>
</evidence>
<reference evidence="3" key="1">
    <citation type="submission" date="2014-12" db="EMBL/GenBank/DDBJ databases">
        <title>Insight into the proteome of Arion vulgaris.</title>
        <authorList>
            <person name="Aradska J."/>
            <person name="Bulat T."/>
            <person name="Smidak R."/>
            <person name="Sarate P."/>
            <person name="Gangsoo J."/>
            <person name="Sialana F."/>
            <person name="Bilban M."/>
            <person name="Lubec G."/>
        </authorList>
    </citation>
    <scope>NUCLEOTIDE SEQUENCE</scope>
    <source>
        <tissue evidence="3">Skin</tissue>
    </source>
</reference>
<feature type="signal peptide" evidence="2">
    <location>
        <begin position="1"/>
        <end position="21"/>
    </location>
</feature>
<organism evidence="3">
    <name type="scientific">Arion vulgaris</name>
    <dbReference type="NCBI Taxonomy" id="1028688"/>
    <lineage>
        <taxon>Eukaryota</taxon>
        <taxon>Metazoa</taxon>
        <taxon>Spiralia</taxon>
        <taxon>Lophotrochozoa</taxon>
        <taxon>Mollusca</taxon>
        <taxon>Gastropoda</taxon>
        <taxon>Heterobranchia</taxon>
        <taxon>Euthyneura</taxon>
        <taxon>Panpulmonata</taxon>
        <taxon>Eupulmonata</taxon>
        <taxon>Stylommatophora</taxon>
        <taxon>Helicina</taxon>
        <taxon>Arionoidea</taxon>
        <taxon>Arionidae</taxon>
        <taxon>Arion</taxon>
    </lineage>
</organism>
<evidence type="ECO:0000256" key="2">
    <source>
        <dbReference type="SAM" id="SignalP"/>
    </source>
</evidence>
<name>A0A0B6Z4K1_9EUPU</name>
<feature type="compositionally biased region" description="Polar residues" evidence="1">
    <location>
        <begin position="115"/>
        <end position="138"/>
    </location>
</feature>
<sequence>MTSSLCVIYMLSIFTMCNCRALLLDDEGDIDSDTEQELATHFFIPVELSFKYILRALKDNEQDLRPTDFQTFEKSPTSNTEVVHQVFKKMNDENQETKRKIFWQPLGYMPASARAHNSQSTTTGNGNQGSSSNVFRYG</sequence>
<keyword evidence="2" id="KW-0732">Signal</keyword>
<dbReference type="AlphaFoldDB" id="A0A0B6Z4K1"/>